<feature type="transmembrane region" description="Helical" evidence="8">
    <location>
        <begin position="25"/>
        <end position="46"/>
    </location>
</feature>
<evidence type="ECO:0000256" key="4">
    <source>
        <dbReference type="ARBA" id="ARBA00022692"/>
    </source>
</evidence>
<comment type="subcellular location">
    <subcellularLocation>
        <location evidence="1">Membrane</location>
        <topology evidence="1">Single-pass membrane protein</topology>
    </subcellularLocation>
</comment>
<evidence type="ECO:0000256" key="5">
    <source>
        <dbReference type="ARBA" id="ARBA00022970"/>
    </source>
</evidence>
<comment type="similarity">
    <text evidence="2">Belongs to the GLUTAMINE DUMPER 1 (TC 9.B.60) family.</text>
</comment>
<gene>
    <name evidence="9" type="ORF">TIFTF001_026727</name>
</gene>
<evidence type="ECO:0000313" key="10">
    <source>
        <dbReference type="Proteomes" id="UP001187192"/>
    </source>
</evidence>
<dbReference type="AlphaFoldDB" id="A0AA88DLP8"/>
<evidence type="ECO:0000256" key="8">
    <source>
        <dbReference type="SAM" id="Phobius"/>
    </source>
</evidence>
<keyword evidence="7 8" id="KW-0472">Membrane</keyword>
<keyword evidence="4 8" id="KW-0812">Transmembrane</keyword>
<reference evidence="9" key="1">
    <citation type="submission" date="2023-07" db="EMBL/GenBank/DDBJ databases">
        <title>draft genome sequence of fig (Ficus carica).</title>
        <authorList>
            <person name="Takahashi T."/>
            <person name="Nishimura K."/>
        </authorList>
    </citation>
    <scope>NUCLEOTIDE SEQUENCE</scope>
</reference>
<keyword evidence="6 8" id="KW-1133">Transmembrane helix</keyword>
<name>A0AA88DLP8_FICCA</name>
<dbReference type="Gramene" id="FCD_00037246-RA">
    <property type="protein sequence ID" value="FCD_00037246-RA:cds"/>
    <property type="gene ID" value="FCD_00037246"/>
</dbReference>
<dbReference type="PANTHER" id="PTHR33228:SF76">
    <property type="entry name" value="PROTEIN GLUTAMINE DUMPER 7"/>
    <property type="match status" value="1"/>
</dbReference>
<protein>
    <submittedName>
        <fullName evidence="9">Uncharacterized protein</fullName>
    </submittedName>
</protein>
<dbReference type="Proteomes" id="UP001187192">
    <property type="component" value="Unassembled WGS sequence"/>
</dbReference>
<evidence type="ECO:0000256" key="1">
    <source>
        <dbReference type="ARBA" id="ARBA00004167"/>
    </source>
</evidence>
<dbReference type="GO" id="GO:0006865">
    <property type="term" value="P:amino acid transport"/>
    <property type="evidence" value="ECO:0007669"/>
    <property type="project" value="UniProtKB-KW"/>
</dbReference>
<dbReference type="InterPro" id="IPR040359">
    <property type="entry name" value="GDU"/>
</dbReference>
<keyword evidence="10" id="KW-1185">Reference proteome</keyword>
<evidence type="ECO:0000313" key="9">
    <source>
        <dbReference type="EMBL" id="GMN57612.1"/>
    </source>
</evidence>
<evidence type="ECO:0000256" key="7">
    <source>
        <dbReference type="ARBA" id="ARBA00023136"/>
    </source>
</evidence>
<dbReference type="PANTHER" id="PTHR33228">
    <property type="entry name" value="PROTEIN GLUTAMINE DUMPER 4-RELATED"/>
    <property type="match status" value="1"/>
</dbReference>
<dbReference type="GO" id="GO:0016020">
    <property type="term" value="C:membrane"/>
    <property type="evidence" value="ECO:0007669"/>
    <property type="project" value="UniProtKB-SubCell"/>
</dbReference>
<comment type="caution">
    <text evidence="9">The sequence shown here is derived from an EMBL/GenBank/DDBJ whole genome shotgun (WGS) entry which is preliminary data.</text>
</comment>
<keyword evidence="3" id="KW-0813">Transport</keyword>
<proteinExistence type="inferred from homology"/>
<evidence type="ECO:0000256" key="6">
    <source>
        <dbReference type="ARBA" id="ARBA00022989"/>
    </source>
</evidence>
<evidence type="ECO:0000256" key="2">
    <source>
        <dbReference type="ARBA" id="ARBA00009977"/>
    </source>
</evidence>
<accession>A0AA88DLP8</accession>
<dbReference type="EMBL" id="BTGU01000071">
    <property type="protein sequence ID" value="GMN57612.1"/>
    <property type="molecule type" value="Genomic_DNA"/>
</dbReference>
<evidence type="ECO:0000256" key="3">
    <source>
        <dbReference type="ARBA" id="ARBA00022448"/>
    </source>
</evidence>
<dbReference type="GO" id="GO:0080143">
    <property type="term" value="P:regulation of amino acid export"/>
    <property type="evidence" value="ECO:0007669"/>
    <property type="project" value="InterPro"/>
</dbReference>
<organism evidence="9 10">
    <name type="scientific">Ficus carica</name>
    <name type="common">Common fig</name>
    <dbReference type="NCBI Taxonomy" id="3494"/>
    <lineage>
        <taxon>Eukaryota</taxon>
        <taxon>Viridiplantae</taxon>
        <taxon>Streptophyta</taxon>
        <taxon>Embryophyta</taxon>
        <taxon>Tracheophyta</taxon>
        <taxon>Spermatophyta</taxon>
        <taxon>Magnoliopsida</taxon>
        <taxon>eudicotyledons</taxon>
        <taxon>Gunneridae</taxon>
        <taxon>Pentapetalae</taxon>
        <taxon>rosids</taxon>
        <taxon>fabids</taxon>
        <taxon>Rosales</taxon>
        <taxon>Moraceae</taxon>
        <taxon>Ficeae</taxon>
        <taxon>Ficus</taxon>
    </lineage>
</organism>
<sequence>MRPASYSNATVGDGGFRHWNSPIPFLFGGLALMLGLITVALVILACSHRKPSPAPNSGAATNVSNTEEKPAVQVNVVVDSDQPKIVVIMAGDDMPTYLAKPVVCSTLRDQGDHDQQAAL</sequence>
<keyword evidence="5" id="KW-0029">Amino-acid transport</keyword>